<organism evidence="1 2">
    <name type="scientific">Psilocybe cubensis</name>
    <name type="common">Psychedelic mushroom</name>
    <name type="synonym">Stropharia cubensis</name>
    <dbReference type="NCBI Taxonomy" id="181762"/>
    <lineage>
        <taxon>Eukaryota</taxon>
        <taxon>Fungi</taxon>
        <taxon>Dikarya</taxon>
        <taxon>Basidiomycota</taxon>
        <taxon>Agaricomycotina</taxon>
        <taxon>Agaricomycetes</taxon>
        <taxon>Agaricomycetidae</taxon>
        <taxon>Agaricales</taxon>
        <taxon>Agaricineae</taxon>
        <taxon>Strophariaceae</taxon>
        <taxon>Psilocybe</taxon>
    </lineage>
</organism>
<accession>A0ACB8GXD9</accession>
<protein>
    <submittedName>
        <fullName evidence="1">Uncharacterized protein</fullName>
    </submittedName>
</protein>
<proteinExistence type="predicted"/>
<comment type="caution">
    <text evidence="1">The sequence shown here is derived from an EMBL/GenBank/DDBJ whole genome shotgun (WGS) entry which is preliminary data.</text>
</comment>
<reference evidence="1" key="1">
    <citation type="submission" date="2021-10" db="EMBL/GenBank/DDBJ databases">
        <title>Psilocybe cubensis genome.</title>
        <authorList>
            <person name="Mckernan K.J."/>
            <person name="Crawford S."/>
            <person name="Trippe A."/>
            <person name="Kane L.T."/>
            <person name="Mclaughlin S."/>
        </authorList>
    </citation>
    <scope>NUCLEOTIDE SEQUENCE</scope>
    <source>
        <strain evidence="1">MGC-MH-2018</strain>
    </source>
</reference>
<evidence type="ECO:0000313" key="2">
    <source>
        <dbReference type="Proteomes" id="UP000664032"/>
    </source>
</evidence>
<evidence type="ECO:0000313" key="1">
    <source>
        <dbReference type="EMBL" id="KAH9480193.1"/>
    </source>
</evidence>
<name>A0ACB8GXD9_PSICU</name>
<dbReference type="Proteomes" id="UP000664032">
    <property type="component" value="Unassembled WGS sequence"/>
</dbReference>
<keyword evidence="2" id="KW-1185">Reference proteome</keyword>
<sequence length="1636" mass="179411">MSLLTPPNSSHRADKEKENKYPAPVAGPSTRSVVWAPQNSIHCLGTPPKSTAISSRHRPNASKSILKKSSKINMLELPAAPKPRDVTPEPSDPLVDLNYLAHPVNLILSNGGPDQTESLADLITGYNILAARLRSGVSDVTDGDASWPLFQPLRKNAQQFVDAVVRDIGRALVDPLLLMASSRDECAMEVPKFTLPSPRKSPTKKKGGMTEEQVKYARDLCTTSHSVIKLLAFILATPAVYNVFQEKQLRQILTAILAIPLADEIPTPNARKTCALAIWLIQTQRLPASVLQPAADRIAYAIRRGIDGELGKEGKKGSASDGLKAVHDLCVYLPAVFIPAFTPLLPSVLSNLLANTLTLRTQACHALGGFVIGSTSPSVPHSVTHTKIAEMVAAFLTTVTSPNPKSPSKAQEAMIVRTLRTTINATEPAHVAQGPVWAVCVLASFVALLRSKLCADAKVNRIVSALLSLALRHKKSSVRALVCIAWRTVTWSYFQPPLIADTEEGEEEVIKEDEEIAAEREMLDHVKKVHCKVMMTVVDMQAGISTIAALLGEDTEKLDDAHRDPDEPLRLSLDILNTMTLRGGHPCIDAIDALRHITSITRSGHEVPADWDLALLLPRGLFAANPGLLTAEFKSLGAAVRPLYDQVAQTGDVRLLTREEISRDWVCEGLLKSWRNVIRQLEMFDEVHSAPENLVEIWTNVLEANVSLLQESDDDATISNFATKAVKYLIEIAQDPQLDFRPKKPTEQQTAAATLDSDDTIPDTGSTTCTNAELRLRVIYSLWNAMKSVFPVGLLSQAGEELLEAFVWGQNSLVPEIARMTTSQTEEGEELGERAREAWVGMCVEVLTVCEVEAFKMFWGVETEEDVRQGKEMNNWIWNRDFSRAAWRSATKRWMENKGGWEACVVLLGLPFSDRHCWNVIGADYDLWEQLLEYTTDKALDDADLDTASVLDKVASFVSHFQTPGLYSAPSTRLVDLLISHLEPSKWHDLPLQVLELASSTMRATYPPEPRVKGVSMWMARSLANLIENCPTQFCLRLMEVLDEGLCLWLADECEVWSDHELTYDIIPLYQHILVRIQVLPESMENLDKLSNILDSIFLNKVHAVAAESFLDYWKLTYARMNVPESELPTAITHCLQAVGLLAPPTPTTPEPTAPTALPLAAAFIPSSPRTPIAASFSTPPTAIIKREALSRVASPQRPHKVFGAFPIVPSTPMSPSRRRRSSGTSSEGMRTPLSAIQLCTSPAKRRRLMSDGDESSRKSDKENMFMDKGNVPVVASVTERIAELKPKGKKRRLSDEEDDPDYVPECAPASSTGSGKKLKGKMKPKGKPVAKKARIPTSPVPSVTGSVSSNESEDERRWVEAALISGSDVPFPKMGNVDDEKEEAKEEVAERDFAVRNPIVYGSASKSRATTVCPSDDEASSSTAAELATPTTPTNNTRKIDFTKIPRRAASNPGPLLGSCTLKKRKRPHSADGSLDSEQKDCYGLSSMKPLPALALSMPPPKPRKLRPIFKMYTYPLSSDSDHPASSCMSSDDDPHLGQVTPHHITSPDFIRKAPFVNVSMGSSKKMSASKAAILKELFGEESPSPDSKPTYPGSDDSIMSDESPVKGVVSRQKLQRMGSDSLIGGYGKSKAFVW</sequence>
<dbReference type="EMBL" id="JAFIQS020000006">
    <property type="protein sequence ID" value="KAH9480193.1"/>
    <property type="molecule type" value="Genomic_DNA"/>
</dbReference>
<gene>
    <name evidence="1" type="ORF">JR316_0006791</name>
</gene>